<feature type="domain" description="Filamentous haemagglutinin FhaB/tRNA nuclease CdiA-like TPS" evidence="2">
    <location>
        <begin position="65"/>
        <end position="180"/>
    </location>
</feature>
<dbReference type="SMART" id="SM00912">
    <property type="entry name" value="Haemagg_act"/>
    <property type="match status" value="1"/>
</dbReference>
<dbReference type="InterPro" id="IPR011050">
    <property type="entry name" value="Pectin_lyase_fold/virulence"/>
</dbReference>
<dbReference type="SUPFAM" id="SSF51126">
    <property type="entry name" value="Pectin lyase-like"/>
    <property type="match status" value="1"/>
</dbReference>
<sequence>MNSVHENNKIKLSVLPLSIFLSLCGVSASYAADVMVDKGAPEHQQPDIKEAPILHHNSYSSSSTNVNKTIVNIQSPDDNGLSHNKYTKFNTPGTSDVITLNNKLFSEKNGNPHLKGAPAKVILNEVNSYQKSQLTGSVTVAGQRAHVIIANPAGIDCNGCLGSGMTNVTLTTGNPLFKHGKLEGFNVMGGNINIHGASQGSDSAYLKMYSYDLKASGDFYIDKIDMLIGGHQIKVDSDGNPSGFKKISERLDNVNKYTSVDISKVGGMHANRVRIVSDANVIKNPNMKVADGKLYISTKGDIYNSDKKMTIKDKGIHRSGYDTVYVENIKVKYN</sequence>
<evidence type="ECO:0000313" key="4">
    <source>
        <dbReference type="Proteomes" id="UP001057860"/>
    </source>
</evidence>
<gene>
    <name evidence="3" type="ORF">N0H69_00455</name>
</gene>
<keyword evidence="4" id="KW-1185">Reference proteome</keyword>
<reference evidence="3" key="1">
    <citation type="submission" date="2022-08" db="EMBL/GenBank/DDBJ databases">
        <authorList>
            <person name="Bogun A."/>
            <person name="Kislichkina A."/>
            <person name="Solomentsev V."/>
            <person name="Skryabin Y."/>
            <person name="Sizova A."/>
            <person name="Platonov M."/>
            <person name="Dentovskaya S."/>
        </authorList>
    </citation>
    <scope>NUCLEOTIDE SEQUENCE</scope>
    <source>
        <strain evidence="3">SCPM-O-B-7604</strain>
    </source>
</reference>
<name>A0ABY5UPG0_9GAMM</name>
<dbReference type="RefSeq" id="WP_050151889.1">
    <property type="nucleotide sequence ID" value="NZ_CP104006.1"/>
</dbReference>
<dbReference type="Proteomes" id="UP001057860">
    <property type="component" value="Chromosome"/>
</dbReference>
<evidence type="ECO:0000259" key="2">
    <source>
        <dbReference type="SMART" id="SM00912"/>
    </source>
</evidence>
<dbReference type="NCBIfam" id="TIGR01901">
    <property type="entry name" value="adhes_NPXG"/>
    <property type="match status" value="1"/>
</dbReference>
<evidence type="ECO:0000313" key="3">
    <source>
        <dbReference type="EMBL" id="UWM45372.1"/>
    </source>
</evidence>
<feature type="signal peptide" evidence="1">
    <location>
        <begin position="1"/>
        <end position="31"/>
    </location>
</feature>
<dbReference type="Pfam" id="PF05860">
    <property type="entry name" value="TPS"/>
    <property type="match status" value="1"/>
</dbReference>
<protein>
    <submittedName>
        <fullName evidence="3">Filamentous hemagglutinin N-terminal domain-containing protein</fullName>
    </submittedName>
</protein>
<dbReference type="Gene3D" id="2.160.20.10">
    <property type="entry name" value="Single-stranded right-handed beta-helix, Pectin lyase-like"/>
    <property type="match status" value="1"/>
</dbReference>
<proteinExistence type="predicted"/>
<dbReference type="EMBL" id="CP104006">
    <property type="protein sequence ID" value="UWM45372.1"/>
    <property type="molecule type" value="Genomic_DNA"/>
</dbReference>
<evidence type="ECO:0000256" key="1">
    <source>
        <dbReference type="SAM" id="SignalP"/>
    </source>
</evidence>
<dbReference type="InterPro" id="IPR012334">
    <property type="entry name" value="Pectin_lyas_fold"/>
</dbReference>
<feature type="chain" id="PRO_5046407769" evidence="1">
    <location>
        <begin position="32"/>
        <end position="334"/>
    </location>
</feature>
<accession>A0ABY5UPG0</accession>
<dbReference type="GeneID" id="75138424"/>
<dbReference type="InterPro" id="IPR008638">
    <property type="entry name" value="FhaB/CdiA-like_TPS"/>
</dbReference>
<keyword evidence="1" id="KW-0732">Signal</keyword>
<organism evidence="3 4">
    <name type="scientific">Yersinia alsatica</name>
    <dbReference type="NCBI Taxonomy" id="2890317"/>
    <lineage>
        <taxon>Bacteria</taxon>
        <taxon>Pseudomonadati</taxon>
        <taxon>Pseudomonadota</taxon>
        <taxon>Gammaproteobacteria</taxon>
        <taxon>Enterobacterales</taxon>
        <taxon>Yersiniaceae</taxon>
        <taxon>Yersinia</taxon>
    </lineage>
</organism>